<dbReference type="Gene3D" id="1.10.510.10">
    <property type="entry name" value="Transferase(Phosphotransferase) domain 1"/>
    <property type="match status" value="1"/>
</dbReference>
<evidence type="ECO:0000256" key="1">
    <source>
        <dbReference type="ARBA" id="ARBA00004496"/>
    </source>
</evidence>
<dbReference type="Gene3D" id="3.30.1120.120">
    <property type="match status" value="1"/>
</dbReference>
<evidence type="ECO:0000256" key="9">
    <source>
        <dbReference type="SAM" id="MobiDB-lite"/>
    </source>
</evidence>
<dbReference type="GO" id="GO:0004674">
    <property type="term" value="F:protein serine/threonine kinase activity"/>
    <property type="evidence" value="ECO:0007669"/>
    <property type="project" value="UniProtKB-KW"/>
</dbReference>
<sequence>DFGLATKLSRPDEIHKTMCGTPNYMSPEILLSSPHGREVDVWGLGCMLYTLLVGHPPFDSKAIKSTFDRVVNLDYQMPQHISSDGQDLIRRMLKKKPTDRITLEEILCHPFMRKPQMMATYKSQSGHGPESGIGTMSSVPRSLTTSRSKHDTDSSPFHINQARIRSRSVDRSEGLKTSSGRRERFQNMGFPEMSPYALPNRQSPAFFLNNESERVDTSTHNERERSTHESQRSTSSKRSNSHRSLQDLHLPCRTCNQARKEQFSQCLECRNIERDEGLVSRGNSHPDFQIWPNQDKDPCSGVVTSVNSQRNILPVMVVKQFEDEKVPPSVPPLCTDRLKPDRFEAVNYVMNILPTGEVTVEVLKKRSSKKRKKVIQVCRISSDGLRVLVYSPNEDKGVPLSDTPPPVPSRGADAVYSYESLPPRYHKQYINAARYVNFMQAKTPKVTYISELARCVLTENHDFDVIFHTGGKILKKKANDGVIKMITPDGKSYDLNENSVQHLSSSEKTMWEHFKQTYEDCLGLEKVLKQFSLSTGCQCFPVTFGNKPDISRALKDKENAPASSSPPMPSRCAHKTSSRPSSAQAYSKTMTIDIPHIGVATKKPSGELRITYLDGTELTVHKTSGIMYHDGRRLEHWQHSEDRIPSVVRHKLQQLRDVVAPYFKPTETLPVVKHRGIR</sequence>
<evidence type="ECO:0000256" key="4">
    <source>
        <dbReference type="ARBA" id="ARBA00022741"/>
    </source>
</evidence>
<evidence type="ECO:0000259" key="10">
    <source>
        <dbReference type="PROSITE" id="PS50011"/>
    </source>
</evidence>
<dbReference type="SMART" id="SM00220">
    <property type="entry name" value="S_TKc"/>
    <property type="match status" value="1"/>
</dbReference>
<dbReference type="Gene3D" id="3.30.1120.130">
    <property type="match status" value="1"/>
</dbReference>
<organism evidence="13">
    <name type="scientific">Homalodisca liturata</name>
    <dbReference type="NCBI Taxonomy" id="320908"/>
    <lineage>
        <taxon>Eukaryota</taxon>
        <taxon>Metazoa</taxon>
        <taxon>Ecdysozoa</taxon>
        <taxon>Arthropoda</taxon>
        <taxon>Hexapoda</taxon>
        <taxon>Insecta</taxon>
        <taxon>Pterygota</taxon>
        <taxon>Neoptera</taxon>
        <taxon>Paraneoptera</taxon>
        <taxon>Hemiptera</taxon>
        <taxon>Auchenorrhyncha</taxon>
        <taxon>Membracoidea</taxon>
        <taxon>Cicadellidae</taxon>
        <taxon>Cicadellinae</taxon>
        <taxon>Proconiini</taxon>
        <taxon>Homalodisca</taxon>
    </lineage>
</organism>
<keyword evidence="6" id="KW-0067">ATP-binding</keyword>
<dbReference type="InterPro" id="IPR011009">
    <property type="entry name" value="Kinase-like_dom_sf"/>
</dbReference>
<evidence type="ECO:0000256" key="7">
    <source>
        <dbReference type="ARBA" id="ARBA00030429"/>
    </source>
</evidence>
<gene>
    <name evidence="13" type="ORF">g.7978</name>
</gene>
<dbReference type="EMBL" id="GECU01001297">
    <property type="protein sequence ID" value="JAT06410.1"/>
    <property type="molecule type" value="Transcribed_RNA"/>
</dbReference>
<evidence type="ECO:0000256" key="3">
    <source>
        <dbReference type="ARBA" id="ARBA00022679"/>
    </source>
</evidence>
<dbReference type="GO" id="GO:0005634">
    <property type="term" value="C:nucleus"/>
    <property type="evidence" value="ECO:0007669"/>
    <property type="project" value="TreeGrafter"/>
</dbReference>
<keyword evidence="2" id="KW-0723">Serine/threonine-protein kinase</keyword>
<feature type="region of interest" description="Disordered" evidence="9">
    <location>
        <begin position="556"/>
        <end position="586"/>
    </location>
</feature>
<dbReference type="PROSITE" id="PS51984">
    <property type="entry name" value="CPB1"/>
    <property type="match status" value="1"/>
</dbReference>
<evidence type="ECO:0000259" key="12">
    <source>
        <dbReference type="PROSITE" id="PS51985"/>
    </source>
</evidence>
<dbReference type="Pfam" id="PF00069">
    <property type="entry name" value="Pkinase"/>
    <property type="match status" value="1"/>
</dbReference>
<dbReference type="GO" id="GO:0005524">
    <property type="term" value="F:ATP binding"/>
    <property type="evidence" value="ECO:0007669"/>
    <property type="project" value="UniProtKB-KW"/>
</dbReference>
<keyword evidence="4" id="KW-0547">Nucleotide-binding</keyword>
<dbReference type="SUPFAM" id="SSF56112">
    <property type="entry name" value="Protein kinase-like (PK-like)"/>
    <property type="match status" value="1"/>
</dbReference>
<dbReference type="Gene3D" id="2.40.50.930">
    <property type="match status" value="1"/>
</dbReference>
<evidence type="ECO:0000313" key="13">
    <source>
        <dbReference type="EMBL" id="JAT06410.1"/>
    </source>
</evidence>
<feature type="domain" description="Protein kinase" evidence="10">
    <location>
        <begin position="1"/>
        <end position="112"/>
    </location>
</feature>
<dbReference type="PROSITE" id="PS50011">
    <property type="entry name" value="PROTEIN_KINASE_DOM"/>
    <property type="match status" value="1"/>
</dbReference>
<dbReference type="InterPro" id="IPR033698">
    <property type="entry name" value="POLO_box_Plk4_2"/>
</dbReference>
<feature type="non-terminal residue" evidence="13">
    <location>
        <position position="1"/>
    </location>
</feature>
<comment type="subcellular location">
    <subcellularLocation>
        <location evidence="1">Cytoplasm</location>
    </subcellularLocation>
</comment>
<dbReference type="SUPFAM" id="SSF82615">
    <property type="entry name" value="Polo-box domain"/>
    <property type="match status" value="1"/>
</dbReference>
<keyword evidence="3" id="KW-0808">Transferase</keyword>
<keyword evidence="5" id="KW-0418">Kinase</keyword>
<feature type="compositionally biased region" description="Basic and acidic residues" evidence="9">
    <location>
        <begin position="167"/>
        <end position="185"/>
    </location>
</feature>
<feature type="domain" description="Cryptic POLO box 1 (CPB1)" evidence="11">
    <location>
        <begin position="325"/>
        <end position="442"/>
    </location>
</feature>
<evidence type="ECO:0000256" key="6">
    <source>
        <dbReference type="ARBA" id="ARBA00022840"/>
    </source>
</evidence>
<dbReference type="PANTHER" id="PTHR24345">
    <property type="entry name" value="SERINE/THREONINE-PROTEIN KINASE PLK"/>
    <property type="match status" value="1"/>
</dbReference>
<dbReference type="PANTHER" id="PTHR24345:SF91">
    <property type="entry name" value="SERINE_THREONINE-PROTEIN KINASE PLK4"/>
    <property type="match status" value="1"/>
</dbReference>
<dbReference type="Pfam" id="PF18409">
    <property type="entry name" value="Plk4_PB2"/>
    <property type="match status" value="1"/>
</dbReference>
<feature type="region of interest" description="Disordered" evidence="9">
    <location>
        <begin position="120"/>
        <end position="245"/>
    </location>
</feature>
<dbReference type="GO" id="GO:0005737">
    <property type="term" value="C:cytoplasm"/>
    <property type="evidence" value="ECO:0007669"/>
    <property type="project" value="UniProtKB-SubCell"/>
</dbReference>
<dbReference type="InterPro" id="IPR046437">
    <property type="entry name" value="Ser_Thr-PK_POLO_box_1_sf"/>
</dbReference>
<dbReference type="AlphaFoldDB" id="A0A1B6K4M8"/>
<evidence type="ECO:0000256" key="8">
    <source>
        <dbReference type="ARBA" id="ARBA00030924"/>
    </source>
</evidence>
<protein>
    <recommendedName>
        <fullName evidence="8">Serine/threonine-protein kinase SAK</fullName>
    </recommendedName>
    <alternativeName>
        <fullName evidence="7">Serine/threonine-protein kinase Sak</fullName>
    </alternativeName>
</protein>
<evidence type="ECO:0000256" key="2">
    <source>
        <dbReference type="ARBA" id="ARBA00022527"/>
    </source>
</evidence>
<dbReference type="InterPro" id="IPR047108">
    <property type="entry name" value="Plk4-like_POLO_box_2_sf"/>
</dbReference>
<proteinExistence type="predicted"/>
<evidence type="ECO:0000256" key="5">
    <source>
        <dbReference type="ARBA" id="ARBA00022777"/>
    </source>
</evidence>
<evidence type="ECO:0000259" key="11">
    <source>
        <dbReference type="PROSITE" id="PS51984"/>
    </source>
</evidence>
<feature type="domain" description="Cryptic POLO box 2 (CPB2)" evidence="12">
    <location>
        <begin position="443"/>
        <end position="554"/>
    </location>
</feature>
<reference evidence="13" key="1">
    <citation type="submission" date="2015-11" db="EMBL/GenBank/DDBJ databases">
        <title>De novo transcriptome assembly of four potential Pierce s Disease insect vectors from Arizona vineyards.</title>
        <authorList>
            <person name="Tassone E.E."/>
        </authorList>
    </citation>
    <scope>NUCLEOTIDE SEQUENCE</scope>
</reference>
<dbReference type="PROSITE" id="PS51985">
    <property type="entry name" value="CPB2"/>
    <property type="match status" value="1"/>
</dbReference>
<dbReference type="Pfam" id="PF18190">
    <property type="entry name" value="Plk4_PB1"/>
    <property type="match status" value="1"/>
</dbReference>
<dbReference type="InterPro" id="IPR000719">
    <property type="entry name" value="Prot_kinase_dom"/>
</dbReference>
<name>A0A1B6K4M8_9HEMI</name>
<dbReference type="InterPro" id="IPR033699">
    <property type="entry name" value="POLO_box_Plk4_1"/>
</dbReference>
<feature type="compositionally biased region" description="Basic and acidic residues" evidence="9">
    <location>
        <begin position="211"/>
        <end position="231"/>
    </location>
</feature>
<feature type="compositionally biased region" description="Polar residues" evidence="9">
    <location>
        <begin position="134"/>
        <end position="146"/>
    </location>
</feature>
<accession>A0A1B6K4M8</accession>